<dbReference type="Proteomes" id="UP001057375">
    <property type="component" value="Unassembled WGS sequence"/>
</dbReference>
<evidence type="ECO:0000256" key="3">
    <source>
        <dbReference type="RuleBase" id="RU003925"/>
    </source>
</evidence>
<evidence type="ECO:0000313" key="5">
    <source>
        <dbReference type="Proteomes" id="UP001057375"/>
    </source>
</evidence>
<comment type="caution">
    <text evidence="4">The sequence shown here is derived from an EMBL/GenBank/DDBJ whole genome shotgun (WGS) entry which is preliminary data.</text>
</comment>
<evidence type="ECO:0000313" key="4">
    <source>
        <dbReference type="EMBL" id="GKT23768.1"/>
    </source>
</evidence>
<name>A0ABQ5JZS9_9EUKA</name>
<dbReference type="PROSITE" id="PS51417">
    <property type="entry name" value="ARF"/>
    <property type="match status" value="1"/>
</dbReference>
<dbReference type="SUPFAM" id="SSF52540">
    <property type="entry name" value="P-loop containing nucleoside triphosphate hydrolases"/>
    <property type="match status" value="1"/>
</dbReference>
<organism evidence="4 5">
    <name type="scientific">Aduncisulcus paluster</name>
    <dbReference type="NCBI Taxonomy" id="2918883"/>
    <lineage>
        <taxon>Eukaryota</taxon>
        <taxon>Metamonada</taxon>
        <taxon>Carpediemonas-like organisms</taxon>
        <taxon>Aduncisulcus</taxon>
    </lineage>
</organism>
<dbReference type="SMART" id="SM00177">
    <property type="entry name" value="ARF"/>
    <property type="match status" value="1"/>
</dbReference>
<gene>
    <name evidence="4" type="ORF">ADUPG1_012532</name>
</gene>
<keyword evidence="5" id="KW-1185">Reference proteome</keyword>
<keyword evidence="2 3" id="KW-0342">GTP-binding</keyword>
<dbReference type="EMBL" id="BQXS01012484">
    <property type="protein sequence ID" value="GKT23768.1"/>
    <property type="molecule type" value="Genomic_DNA"/>
</dbReference>
<dbReference type="PRINTS" id="PR00328">
    <property type="entry name" value="SAR1GTPBP"/>
</dbReference>
<dbReference type="InterPro" id="IPR005225">
    <property type="entry name" value="Small_GTP-bd"/>
</dbReference>
<dbReference type="InterPro" id="IPR006689">
    <property type="entry name" value="Small_GTPase_ARF/SAR"/>
</dbReference>
<proteinExistence type="inferred from homology"/>
<sequence length="179" mass="19721">MGTAWSSMLSWLGWTKKRRIIIIGLDNAGKTSILYRLKLGKIVPTAPTVGFNLEKIQTKGIELSCWDLGGQSVIRPYWRSYTKGANAVVFVADSSDTSRFDSARRELENILKEPELARVPLLVFANKKDVPGSAPGGRVSVALGLPKYQDRPWAIFETSAVKGDGSDIREGLDWLVGKL</sequence>
<dbReference type="Gene3D" id="3.40.50.300">
    <property type="entry name" value="P-loop containing nucleotide triphosphate hydrolases"/>
    <property type="match status" value="1"/>
</dbReference>
<dbReference type="CDD" id="cd00878">
    <property type="entry name" value="Arf_Arl"/>
    <property type="match status" value="1"/>
</dbReference>
<dbReference type="SMART" id="SM00178">
    <property type="entry name" value="SAR"/>
    <property type="match status" value="1"/>
</dbReference>
<dbReference type="SMART" id="SM00175">
    <property type="entry name" value="RAB"/>
    <property type="match status" value="1"/>
</dbReference>
<keyword evidence="1 3" id="KW-0547">Nucleotide-binding</keyword>
<dbReference type="Pfam" id="PF00025">
    <property type="entry name" value="Arf"/>
    <property type="match status" value="1"/>
</dbReference>
<comment type="similarity">
    <text evidence="3">Belongs to the small GTPase superfamily. Arf family.</text>
</comment>
<dbReference type="InterPro" id="IPR027417">
    <property type="entry name" value="P-loop_NTPase"/>
</dbReference>
<dbReference type="NCBIfam" id="TIGR00231">
    <property type="entry name" value="small_GTP"/>
    <property type="match status" value="1"/>
</dbReference>
<evidence type="ECO:0000256" key="1">
    <source>
        <dbReference type="ARBA" id="ARBA00022741"/>
    </source>
</evidence>
<dbReference type="PROSITE" id="PS51419">
    <property type="entry name" value="RAB"/>
    <property type="match status" value="1"/>
</dbReference>
<dbReference type="InterPro" id="IPR024156">
    <property type="entry name" value="Small_GTPase_ARF"/>
</dbReference>
<reference evidence="4" key="1">
    <citation type="submission" date="2022-03" db="EMBL/GenBank/DDBJ databases">
        <title>Draft genome sequence of Aduncisulcus paluster, a free-living microaerophilic Fornicata.</title>
        <authorList>
            <person name="Yuyama I."/>
            <person name="Kume K."/>
            <person name="Tamura T."/>
            <person name="Inagaki Y."/>
            <person name="Hashimoto T."/>
        </authorList>
    </citation>
    <scope>NUCLEOTIDE SEQUENCE</scope>
    <source>
        <strain evidence="4">NY0171</strain>
    </source>
</reference>
<dbReference type="PANTHER" id="PTHR11711">
    <property type="entry name" value="ADP RIBOSYLATION FACTOR-RELATED"/>
    <property type="match status" value="1"/>
</dbReference>
<evidence type="ECO:0000256" key="2">
    <source>
        <dbReference type="ARBA" id="ARBA00023134"/>
    </source>
</evidence>
<protein>
    <submittedName>
        <fullName evidence="4">Small GTPase superfamily, ARF/SAR type like protein</fullName>
    </submittedName>
</protein>
<accession>A0ABQ5JZS9</accession>